<dbReference type="PANTHER" id="PTHR35092">
    <property type="entry name" value="CHLORINASE MJ1651"/>
    <property type="match status" value="1"/>
</dbReference>
<dbReference type="Pfam" id="PF01887">
    <property type="entry name" value="SAM_HAT_N"/>
    <property type="match status" value="1"/>
</dbReference>
<feature type="domain" description="S-adenosyl-l-methionine hydroxide adenosyltransferase N-terminal" evidence="3">
    <location>
        <begin position="4"/>
        <end position="143"/>
    </location>
</feature>
<evidence type="ECO:0000256" key="1">
    <source>
        <dbReference type="ARBA" id="ARBA00022691"/>
    </source>
</evidence>
<dbReference type="SUPFAM" id="SSF102522">
    <property type="entry name" value="Bacterial fluorinating enzyme, N-terminal domain"/>
    <property type="match status" value="1"/>
</dbReference>
<keyword evidence="1" id="KW-0949">S-adenosyl-L-methionine</keyword>
<dbReference type="EMBL" id="JPOS01000002">
    <property type="protein sequence ID" value="KGE89875.1"/>
    <property type="molecule type" value="Genomic_DNA"/>
</dbReference>
<dbReference type="InterPro" id="IPR046469">
    <property type="entry name" value="SAM_HAT_N"/>
</dbReference>
<dbReference type="InterPro" id="IPR023227">
    <property type="entry name" value="SAM_OH_AdoTrfase_C_sf"/>
</dbReference>
<dbReference type="RefSeq" id="WP_044215676.1">
    <property type="nucleotide sequence ID" value="NZ_JBKAGJ010000014.1"/>
</dbReference>
<dbReference type="Pfam" id="PF20257">
    <property type="entry name" value="SAM_HAT_C"/>
    <property type="match status" value="1"/>
</dbReference>
<dbReference type="SUPFAM" id="SSF101852">
    <property type="entry name" value="Bacterial fluorinating enzyme, C-terminal domain"/>
    <property type="match status" value="1"/>
</dbReference>
<dbReference type="InterPro" id="IPR002747">
    <property type="entry name" value="SAM_OH_AdoTrfase"/>
</dbReference>
<comment type="similarity">
    <text evidence="2">Belongs to the SAM hydrolase / SAM-dependent halogenase family.</text>
</comment>
<dbReference type="Proteomes" id="UP000029736">
    <property type="component" value="Unassembled WGS sequence"/>
</dbReference>
<evidence type="ECO:0000259" key="4">
    <source>
        <dbReference type="Pfam" id="PF20257"/>
    </source>
</evidence>
<name>A0A098SCP7_9BACT</name>
<dbReference type="AlphaFoldDB" id="A0A098SCP7"/>
<organism evidence="5 6">
    <name type="scientific">Phaeodactylibacter xiamenensis</name>
    <dbReference type="NCBI Taxonomy" id="1524460"/>
    <lineage>
        <taxon>Bacteria</taxon>
        <taxon>Pseudomonadati</taxon>
        <taxon>Bacteroidota</taxon>
        <taxon>Saprospiria</taxon>
        <taxon>Saprospirales</taxon>
        <taxon>Haliscomenobacteraceae</taxon>
        <taxon>Phaeodactylibacter</taxon>
    </lineage>
</organism>
<evidence type="ECO:0000259" key="3">
    <source>
        <dbReference type="Pfam" id="PF01887"/>
    </source>
</evidence>
<dbReference type="InterPro" id="IPR046470">
    <property type="entry name" value="SAM_HAT_C"/>
</dbReference>
<accession>A0A098SCP7</accession>
<dbReference type="PIRSF" id="PIRSF006779">
    <property type="entry name" value="UCP006779"/>
    <property type="match status" value="1"/>
</dbReference>
<comment type="caution">
    <text evidence="5">The sequence shown here is derived from an EMBL/GenBank/DDBJ whole genome shotgun (WGS) entry which is preliminary data.</text>
</comment>
<dbReference type="Gene3D" id="3.40.50.10790">
    <property type="entry name" value="S-adenosyl-l-methionine hydroxide adenosyltransferase, N-terminal"/>
    <property type="match status" value="1"/>
</dbReference>
<dbReference type="Gene3D" id="2.40.30.90">
    <property type="entry name" value="Bacterial fluorinating enzyme like"/>
    <property type="match status" value="1"/>
</dbReference>
<keyword evidence="6" id="KW-1185">Reference proteome</keyword>
<evidence type="ECO:0000313" key="5">
    <source>
        <dbReference type="EMBL" id="KGE89875.1"/>
    </source>
</evidence>
<sequence length="257" mass="28588">MAIVTLTTDFGDKGFDLPKLKGALLAAAPSAQLIDLTHQVSNYDIVQAAFLFRNAWQSFPKGTLHLISVNDYPSGTPRFLAAAYRGHYFIAPDNGLFSLIFPEDAPYQYHLLDYAPEELMSLERIYARAVGHLAQGRPLIELGAATTEVMQRITLQPVIGPSQIRGSVIFVDSFDNAITNINRSLFEQVGADRSFALYFKRNDPIRTLCRQYHEVEIGEPLCLFNSSDLLEIAINMGKASSLLGINVEDTVQIEFRS</sequence>
<proteinExistence type="inferred from homology"/>
<evidence type="ECO:0008006" key="7">
    <source>
        <dbReference type="Google" id="ProtNLM"/>
    </source>
</evidence>
<dbReference type="InterPro" id="IPR023228">
    <property type="entry name" value="SAM_OH_AdoTrfase_N_sf"/>
</dbReference>
<evidence type="ECO:0000313" key="6">
    <source>
        <dbReference type="Proteomes" id="UP000029736"/>
    </source>
</evidence>
<evidence type="ECO:0000256" key="2">
    <source>
        <dbReference type="ARBA" id="ARBA00024035"/>
    </source>
</evidence>
<dbReference type="PANTHER" id="PTHR35092:SF1">
    <property type="entry name" value="CHLORINASE MJ1651"/>
    <property type="match status" value="1"/>
</dbReference>
<gene>
    <name evidence="5" type="ORF">IX84_00790</name>
</gene>
<dbReference type="OrthoDB" id="9792195at2"/>
<reference evidence="5 6" key="1">
    <citation type="journal article" date="2014" name="Int. J. Syst. Evol. Microbiol.">
        <title>Phaeodactylibacter xiamenensis gen. nov., sp. nov., a member of the family Saprospiraceae isolated from the marine alga Phaeodactylum tricornutum.</title>
        <authorList>
            <person name="Chen Z.Jr."/>
            <person name="Lei X."/>
            <person name="Lai Q."/>
            <person name="Li Y."/>
            <person name="Zhang B."/>
            <person name="Zhang J."/>
            <person name="Zhang H."/>
            <person name="Yang L."/>
            <person name="Zheng W."/>
            <person name="Tian Y."/>
            <person name="Yu Z."/>
            <person name="Xu H.Jr."/>
            <person name="Zheng T."/>
        </authorList>
    </citation>
    <scope>NUCLEOTIDE SEQUENCE [LARGE SCALE GENOMIC DNA]</scope>
    <source>
        <strain evidence="5 6">KD52</strain>
    </source>
</reference>
<protein>
    <recommendedName>
        <fullName evidence="7">S-adenosyl-l-methionine hydroxide adenosyltransferase</fullName>
    </recommendedName>
</protein>
<dbReference type="STRING" id="1524460.IX84_00790"/>
<feature type="domain" description="S-adenosyl-l-methionine hydroxide adenosyltransferase C-terminal" evidence="4">
    <location>
        <begin position="166"/>
        <end position="252"/>
    </location>
</feature>